<comment type="caution">
    <text evidence="2">The sequence shown here is derived from an EMBL/GenBank/DDBJ whole genome shotgun (WGS) entry which is preliminary data.</text>
</comment>
<accession>V6IDS4</accession>
<dbReference type="Proteomes" id="UP000018747">
    <property type="component" value="Unassembled WGS sequence"/>
</dbReference>
<name>V6IDS4_9LEPT</name>
<keyword evidence="3" id="KW-1185">Reference proteome</keyword>
<proteinExistence type="predicted"/>
<feature type="compositionally biased region" description="Basic and acidic residues" evidence="1">
    <location>
        <begin position="1"/>
        <end position="10"/>
    </location>
</feature>
<reference evidence="2" key="1">
    <citation type="submission" date="2013-05" db="EMBL/GenBank/DDBJ databases">
        <authorList>
            <person name="Harkins D.M."/>
            <person name="Durkin A.S."/>
            <person name="Brinkac L.M."/>
            <person name="Haft D.H."/>
            <person name="Selengut J.D."/>
            <person name="Sanka R."/>
            <person name="DePew J."/>
            <person name="Purushe J."/>
            <person name="Hartskeerl R.A."/>
            <person name="Ahmed A."/>
            <person name="van der Linden H."/>
            <person name="Goris M.G.A."/>
            <person name="Vinetz J.M."/>
            <person name="Sutton G.G."/>
            <person name="Nierman W.C."/>
            <person name="Fouts D.E."/>
        </authorList>
    </citation>
    <scope>NUCLEOTIDE SEQUENCE [LARGE SCALE GENOMIC DNA]</scope>
    <source>
        <strain evidence="2">L 60</strain>
    </source>
</reference>
<organism evidence="2 3">
    <name type="scientific">Leptospira alexanderi serovar Manhao 3 str. L 60</name>
    <dbReference type="NCBI Taxonomy" id="1049759"/>
    <lineage>
        <taxon>Bacteria</taxon>
        <taxon>Pseudomonadati</taxon>
        <taxon>Spirochaetota</taxon>
        <taxon>Spirochaetia</taxon>
        <taxon>Leptospirales</taxon>
        <taxon>Leptospiraceae</taxon>
        <taxon>Leptospira</taxon>
    </lineage>
</organism>
<evidence type="ECO:0000313" key="2">
    <source>
        <dbReference type="EMBL" id="EQA62463.1"/>
    </source>
</evidence>
<evidence type="ECO:0000256" key="1">
    <source>
        <dbReference type="SAM" id="MobiDB-lite"/>
    </source>
</evidence>
<gene>
    <name evidence="2" type="ORF">LEP1GSC062_3055</name>
</gene>
<feature type="region of interest" description="Disordered" evidence="1">
    <location>
        <begin position="1"/>
        <end position="31"/>
    </location>
</feature>
<dbReference type="AlphaFoldDB" id="V6IDS4"/>
<evidence type="ECO:0000313" key="3">
    <source>
        <dbReference type="Proteomes" id="UP000018747"/>
    </source>
</evidence>
<protein>
    <submittedName>
        <fullName evidence="2">Uncharacterized protein</fullName>
    </submittedName>
</protein>
<sequence length="56" mass="6538">MQRSSPSEKKRTVHFNPLRIPKKPDNIAVNESSKKNIRILEFSNALRTHKSRKPEP</sequence>
<dbReference type="EMBL" id="AHMT02000031">
    <property type="protein sequence ID" value="EQA62463.1"/>
    <property type="molecule type" value="Genomic_DNA"/>
</dbReference>